<dbReference type="InParanoid" id="E2AN85"/>
<dbReference type="Proteomes" id="UP000000311">
    <property type="component" value="Unassembled WGS sequence"/>
</dbReference>
<proteinExistence type="predicted"/>
<organism evidence="2">
    <name type="scientific">Camponotus floridanus</name>
    <name type="common">Florida carpenter ant</name>
    <dbReference type="NCBI Taxonomy" id="104421"/>
    <lineage>
        <taxon>Eukaryota</taxon>
        <taxon>Metazoa</taxon>
        <taxon>Ecdysozoa</taxon>
        <taxon>Arthropoda</taxon>
        <taxon>Hexapoda</taxon>
        <taxon>Insecta</taxon>
        <taxon>Pterygota</taxon>
        <taxon>Neoptera</taxon>
        <taxon>Endopterygota</taxon>
        <taxon>Hymenoptera</taxon>
        <taxon>Apocrita</taxon>
        <taxon>Aculeata</taxon>
        <taxon>Formicoidea</taxon>
        <taxon>Formicidae</taxon>
        <taxon>Formicinae</taxon>
        <taxon>Camponotus</taxon>
    </lineage>
</organism>
<evidence type="ECO:0000313" key="2">
    <source>
        <dbReference type="Proteomes" id="UP000000311"/>
    </source>
</evidence>
<reference evidence="1 2" key="1">
    <citation type="journal article" date="2010" name="Science">
        <title>Genomic comparison of the ants Camponotus floridanus and Harpegnathos saltator.</title>
        <authorList>
            <person name="Bonasio R."/>
            <person name="Zhang G."/>
            <person name="Ye C."/>
            <person name="Mutti N.S."/>
            <person name="Fang X."/>
            <person name="Qin N."/>
            <person name="Donahue G."/>
            <person name="Yang P."/>
            <person name="Li Q."/>
            <person name="Li C."/>
            <person name="Zhang P."/>
            <person name="Huang Z."/>
            <person name="Berger S.L."/>
            <person name="Reinberg D."/>
            <person name="Wang J."/>
            <person name="Liebig J."/>
        </authorList>
    </citation>
    <scope>NUCLEOTIDE SEQUENCE [LARGE SCALE GENOMIC DNA]</scope>
    <source>
        <strain evidence="2">C129</strain>
    </source>
</reference>
<protein>
    <submittedName>
        <fullName evidence="1">Uncharacterized protein</fullName>
    </submittedName>
</protein>
<dbReference type="STRING" id="104421.E2AN85"/>
<keyword evidence="2" id="KW-1185">Reference proteome</keyword>
<accession>E2AN85</accession>
<name>E2AN85_CAMFO</name>
<sequence>MEPAPIDTAGLTRSRLEVFILRVVSPLLFWVRLKHGDQALQEMEEELAFCMARKGAFLICYPNDITVHMDIAEGNSWRRGWVEKISRPSSIVKKMEIESIDTTYLRPGHQEVRIVCVESPLLFWVQLRSVEKLYEKLQNKLQIKMAANKKLMYHQISGKTKPLA</sequence>
<dbReference type="EMBL" id="GL441137">
    <property type="protein sequence ID" value="EFN65107.1"/>
    <property type="molecule type" value="Genomic_DNA"/>
</dbReference>
<dbReference type="AlphaFoldDB" id="E2AN85"/>
<gene>
    <name evidence="1" type="ORF">EAG_14257</name>
</gene>
<evidence type="ECO:0000313" key="1">
    <source>
        <dbReference type="EMBL" id="EFN65107.1"/>
    </source>
</evidence>